<accession>A0A7W7VYD1</accession>
<reference evidence="1 2" key="1">
    <citation type="submission" date="2020-08" db="EMBL/GenBank/DDBJ databases">
        <title>Sequencing the genomes of 1000 actinobacteria strains.</title>
        <authorList>
            <person name="Klenk H.-P."/>
        </authorList>
    </citation>
    <scope>NUCLEOTIDE SEQUENCE [LARGE SCALE GENOMIC DNA]</scope>
    <source>
        <strain evidence="1 2">DSM 41654</strain>
    </source>
</reference>
<name>A0A7W7VYD1_KITKI</name>
<organism evidence="1 2">
    <name type="scientific">Kitasatospora kifunensis</name>
    <name type="common">Streptomyces kifunensis</name>
    <dbReference type="NCBI Taxonomy" id="58351"/>
    <lineage>
        <taxon>Bacteria</taxon>
        <taxon>Bacillati</taxon>
        <taxon>Actinomycetota</taxon>
        <taxon>Actinomycetes</taxon>
        <taxon>Kitasatosporales</taxon>
        <taxon>Streptomycetaceae</taxon>
        <taxon>Kitasatospora</taxon>
    </lineage>
</organism>
<keyword evidence="2" id="KW-1185">Reference proteome</keyword>
<evidence type="ECO:0000313" key="2">
    <source>
        <dbReference type="Proteomes" id="UP000540506"/>
    </source>
</evidence>
<dbReference type="RefSeq" id="WP_184940695.1">
    <property type="nucleotide sequence ID" value="NZ_JACHJV010000001.1"/>
</dbReference>
<dbReference type="Proteomes" id="UP000540506">
    <property type="component" value="Unassembled WGS sequence"/>
</dbReference>
<evidence type="ECO:0000313" key="1">
    <source>
        <dbReference type="EMBL" id="MBB4926923.1"/>
    </source>
</evidence>
<gene>
    <name evidence="1" type="ORF">FHR34_005916</name>
</gene>
<sequence length="52" mass="5782">MNEELHESGEDFADFLEAVANSSEDEVGLRDTRHTSSISSDDWKRVAAARLS</sequence>
<proteinExistence type="predicted"/>
<protein>
    <submittedName>
        <fullName evidence="1">Uncharacterized protein</fullName>
    </submittedName>
</protein>
<dbReference type="EMBL" id="JACHJV010000001">
    <property type="protein sequence ID" value="MBB4926923.1"/>
    <property type="molecule type" value="Genomic_DNA"/>
</dbReference>
<dbReference type="AlphaFoldDB" id="A0A7W7VYD1"/>
<comment type="caution">
    <text evidence="1">The sequence shown here is derived from an EMBL/GenBank/DDBJ whole genome shotgun (WGS) entry which is preliminary data.</text>
</comment>